<evidence type="ECO:0000313" key="3">
    <source>
        <dbReference type="Proteomes" id="UP000559182"/>
    </source>
</evidence>
<dbReference type="RefSeq" id="WP_183323151.1">
    <property type="nucleotide sequence ID" value="NZ_JACHVQ010000007.1"/>
</dbReference>
<keyword evidence="3" id="KW-1185">Reference proteome</keyword>
<dbReference type="GO" id="GO:0003676">
    <property type="term" value="F:nucleic acid binding"/>
    <property type="evidence" value="ECO:0007669"/>
    <property type="project" value="InterPro"/>
</dbReference>
<accession>A0A839NJ98</accession>
<comment type="caution">
    <text evidence="2">The sequence shown here is derived from an EMBL/GenBank/DDBJ whole genome shotgun (WGS) entry which is preliminary data.</text>
</comment>
<dbReference type="GO" id="GO:0004519">
    <property type="term" value="F:endonuclease activity"/>
    <property type="evidence" value="ECO:0007669"/>
    <property type="project" value="InterPro"/>
</dbReference>
<dbReference type="AlphaFoldDB" id="A0A839NJ98"/>
<proteinExistence type="predicted"/>
<evidence type="ECO:0000313" key="2">
    <source>
        <dbReference type="EMBL" id="MBB2894721.1"/>
    </source>
</evidence>
<feature type="domain" description="HNH nuclease" evidence="1">
    <location>
        <begin position="490"/>
        <end position="541"/>
    </location>
</feature>
<gene>
    <name evidence="2" type="ORF">FHU39_004772</name>
</gene>
<dbReference type="Pfam" id="PF01844">
    <property type="entry name" value="HNH"/>
    <property type="match status" value="1"/>
</dbReference>
<dbReference type="InterPro" id="IPR002711">
    <property type="entry name" value="HNH"/>
</dbReference>
<dbReference type="SMART" id="SM00507">
    <property type="entry name" value="HNHc"/>
    <property type="match status" value="1"/>
</dbReference>
<dbReference type="GO" id="GO:0008270">
    <property type="term" value="F:zinc ion binding"/>
    <property type="evidence" value="ECO:0007669"/>
    <property type="project" value="InterPro"/>
</dbReference>
<reference evidence="2 3" key="1">
    <citation type="submission" date="2020-08" db="EMBL/GenBank/DDBJ databases">
        <title>Sequencing the genomes of 1000 actinobacteria strains.</title>
        <authorList>
            <person name="Klenk H.-P."/>
        </authorList>
    </citation>
    <scope>NUCLEOTIDE SEQUENCE [LARGE SCALE GENOMIC DNA]</scope>
    <source>
        <strain evidence="2 3">DSM 105369</strain>
    </source>
</reference>
<dbReference type="CDD" id="cd00085">
    <property type="entry name" value="HNHc"/>
    <property type="match status" value="1"/>
</dbReference>
<evidence type="ECO:0000259" key="1">
    <source>
        <dbReference type="SMART" id="SM00507"/>
    </source>
</evidence>
<dbReference type="InterPro" id="IPR003615">
    <property type="entry name" value="HNH_nuc"/>
</dbReference>
<organism evidence="2 3">
    <name type="scientific">Flexivirga oryzae</name>
    <dbReference type="NCBI Taxonomy" id="1794944"/>
    <lineage>
        <taxon>Bacteria</taxon>
        <taxon>Bacillati</taxon>
        <taxon>Actinomycetota</taxon>
        <taxon>Actinomycetes</taxon>
        <taxon>Micrococcales</taxon>
        <taxon>Dermacoccaceae</taxon>
        <taxon>Flexivirga</taxon>
    </lineage>
</organism>
<sequence length="574" mass="61920">MSKQQLLVAGDDIAGASVDALIATAHALVREAADKARAGTVGSSREELIDQVVACQQVQNSTWAAQSVRLAQVAAIEEIVEPGGRPREVRRSIGKYADEWLPQELGARLGWSDRQTTNRLTDAIDGMKHTPALFALAEKGSLDPRKLTIISDALCGVSPKVAHDVEDELLSVIDDAQATGEAPGEADDESAEPIPLTSTKLVRRTRRLLADLAPADAQESARKSRVAAKGVRVSPHHEPGLSAFHAVLPTEDAVRIMAGIDELARHLHEDTTTDKCLDECRVDAFVDLMLGNVSVSTTCVVQLPILPEQSGTTADRADAPGFFAPRVFDGHSAVAGLAAMIGMTGGLSCEPGSESEWLSRSFVEPRLEEWLRLSVAESFDILTTVDTPLAPRVRVDLTPGSGDRRQRWDHGPVATATRRRRARARAAEAGSPPTDYRIGDAVVEGFGVIPAGALSQLCRTLGVRLTRALVDAKTGATVETSDVTYRPGARLRRFVVTRDEHCRFPGCTRPARLDDVDHVIRWPDGPTAASNLQSLCRHHHRAKHEGGWSVSMTPDGICTWTSPSGHRYVTRPAD</sequence>
<name>A0A839NJ98_9MICO</name>
<protein>
    <recommendedName>
        <fullName evidence="1">HNH nuclease domain-containing protein</fullName>
    </recommendedName>
</protein>
<dbReference type="EMBL" id="JACHVQ010000007">
    <property type="protein sequence ID" value="MBB2894721.1"/>
    <property type="molecule type" value="Genomic_DNA"/>
</dbReference>
<dbReference type="Proteomes" id="UP000559182">
    <property type="component" value="Unassembled WGS sequence"/>
</dbReference>